<dbReference type="GO" id="GO:0016747">
    <property type="term" value="F:acyltransferase activity, transferring groups other than amino-acyl groups"/>
    <property type="evidence" value="ECO:0007669"/>
    <property type="project" value="InterPro"/>
</dbReference>
<keyword evidence="1 4" id="KW-0808">Transferase</keyword>
<dbReference type="InterPro" id="IPR000182">
    <property type="entry name" value="GNAT_dom"/>
</dbReference>
<keyword evidence="2" id="KW-0012">Acyltransferase</keyword>
<evidence type="ECO:0000256" key="1">
    <source>
        <dbReference type="ARBA" id="ARBA00022679"/>
    </source>
</evidence>
<gene>
    <name evidence="4" type="ordered locus">Varpa_0019</name>
</gene>
<dbReference type="KEGG" id="vpe:Varpa_0019"/>
<name>E6UXP8_VARPE</name>
<feature type="domain" description="N-acetyltransferase" evidence="3">
    <location>
        <begin position="130"/>
        <end position="263"/>
    </location>
</feature>
<dbReference type="PANTHER" id="PTHR43420">
    <property type="entry name" value="ACETYLTRANSFERASE"/>
    <property type="match status" value="1"/>
</dbReference>
<dbReference type="InterPro" id="IPR056935">
    <property type="entry name" value="Rv0428c-like_C"/>
</dbReference>
<dbReference type="InterPro" id="IPR016181">
    <property type="entry name" value="Acyl_CoA_acyltransferase"/>
</dbReference>
<reference evidence="4 5" key="2">
    <citation type="journal article" date="2013" name="Genome Announc.">
        <title>Genome of the Root-Associated Plant Growth-Promoting Bacterium Variovorax paradoxus Strain EPS.</title>
        <authorList>
            <person name="Han J.I."/>
            <person name="Spain J.C."/>
            <person name="Leadbetter J.R."/>
            <person name="Ovchinnikova G."/>
            <person name="Goodwin L.A."/>
            <person name="Han C.S."/>
            <person name="Woyke T."/>
            <person name="Davenport K.W."/>
            <person name="Orwin P.M."/>
        </authorList>
    </citation>
    <scope>NUCLEOTIDE SEQUENCE [LARGE SCALE GENOMIC DNA]</scope>
    <source>
        <strain evidence="4 5">EPS</strain>
    </source>
</reference>
<dbReference type="CDD" id="cd04301">
    <property type="entry name" value="NAT_SF"/>
    <property type="match status" value="1"/>
</dbReference>
<organism evidence="4 5">
    <name type="scientific">Variovorax paradoxus (strain EPS)</name>
    <dbReference type="NCBI Taxonomy" id="595537"/>
    <lineage>
        <taxon>Bacteria</taxon>
        <taxon>Pseudomonadati</taxon>
        <taxon>Pseudomonadota</taxon>
        <taxon>Betaproteobacteria</taxon>
        <taxon>Burkholderiales</taxon>
        <taxon>Comamonadaceae</taxon>
        <taxon>Variovorax</taxon>
    </lineage>
</organism>
<dbReference type="InterPro" id="IPR050680">
    <property type="entry name" value="YpeA/RimI_acetyltransf"/>
</dbReference>
<evidence type="ECO:0000259" key="3">
    <source>
        <dbReference type="PROSITE" id="PS51186"/>
    </source>
</evidence>
<dbReference type="HOGENOM" id="CLU_048109_0_0_4"/>
<dbReference type="Gene3D" id="3.40.630.30">
    <property type="match status" value="1"/>
</dbReference>
<dbReference type="AlphaFoldDB" id="E6UXP8"/>
<dbReference type="STRING" id="595537.Varpa_0019"/>
<dbReference type="Pfam" id="PF24553">
    <property type="entry name" value="Rv0428c_C"/>
    <property type="match status" value="1"/>
</dbReference>
<dbReference type="PROSITE" id="PS51186">
    <property type="entry name" value="GNAT"/>
    <property type="match status" value="1"/>
</dbReference>
<evidence type="ECO:0000256" key="2">
    <source>
        <dbReference type="ARBA" id="ARBA00023315"/>
    </source>
</evidence>
<accession>E6UXP8</accession>
<proteinExistence type="predicted"/>
<dbReference type="eggNOG" id="COG0456">
    <property type="taxonomic scope" value="Bacteria"/>
</dbReference>
<dbReference type="EMBL" id="CP002417">
    <property type="protein sequence ID" value="ADU34242.1"/>
    <property type="molecule type" value="Genomic_DNA"/>
</dbReference>
<evidence type="ECO:0000313" key="5">
    <source>
        <dbReference type="Proteomes" id="UP000008917"/>
    </source>
</evidence>
<evidence type="ECO:0000313" key="4">
    <source>
        <dbReference type="EMBL" id="ADU34242.1"/>
    </source>
</evidence>
<dbReference type="SUPFAM" id="SSF55729">
    <property type="entry name" value="Acyl-CoA N-acyltransferases (Nat)"/>
    <property type="match status" value="1"/>
</dbReference>
<protein>
    <submittedName>
        <fullName evidence="4">GCN5-related N-acetyltransferase</fullName>
    </submittedName>
</protein>
<dbReference type="Proteomes" id="UP000008917">
    <property type="component" value="Chromosome"/>
</dbReference>
<dbReference type="OrthoDB" id="8891651at2"/>
<dbReference type="RefSeq" id="WP_013538489.1">
    <property type="nucleotide sequence ID" value="NC_014931.1"/>
</dbReference>
<sequence>MSSMPSVADIEAIERATVAAVSPEASEELDGWLLPFDGGTVKRARSAVPLHRSAVDAGTLDRIEDRYDSRQVVPALRLADADCFDSLRAELERRHYVEDHPTCVQIGTARQMRQVAAAGTGAGAGAGALADVDRAPDDAWAALFLGEGFDPVDGAHRVRALARAKGSLYASVRENGRTVAAGAMAFRHGWASVHGMRTDKAHRGRGLAGRVLAGLAQGALTKGFERVFLQVDAQNHPALSLYRRAGFQTHWQYRYWQRQQWPR</sequence>
<reference evidence="5" key="1">
    <citation type="submission" date="2010-12" db="EMBL/GenBank/DDBJ databases">
        <title>Complete sequence of Variovorax paradoxus EPS.</title>
        <authorList>
            <consortium name="US DOE Joint Genome Institute"/>
            <person name="Lucas S."/>
            <person name="Copeland A."/>
            <person name="Lapidus A."/>
            <person name="Cheng J.-F."/>
            <person name="Goodwin L."/>
            <person name="Pitluck S."/>
            <person name="Teshima H."/>
            <person name="Detter J.C."/>
            <person name="Han C."/>
            <person name="Tapia R."/>
            <person name="Land M."/>
            <person name="Hauser L."/>
            <person name="Kyrpides N."/>
            <person name="Ivanova N."/>
            <person name="Ovchinnikova G."/>
            <person name="Orwin P."/>
            <person name="Han J.-I.G."/>
            <person name="Woyke T."/>
        </authorList>
    </citation>
    <scope>NUCLEOTIDE SEQUENCE [LARGE SCALE GENOMIC DNA]</scope>
    <source>
        <strain evidence="5">EPS</strain>
    </source>
</reference>